<dbReference type="AlphaFoldDB" id="A0AAV1ZUA6"/>
<protein>
    <submittedName>
        <fullName evidence="1">Uncharacterized protein</fullName>
    </submittedName>
</protein>
<dbReference type="Proteomes" id="UP001497382">
    <property type="component" value="Unassembled WGS sequence"/>
</dbReference>
<sequence>MKLDTQFSHQKFMPVYQFSPNPSEETSVETRCVLQAAVVNKSLSSNPSKWSASK</sequence>
<evidence type="ECO:0000313" key="2">
    <source>
        <dbReference type="Proteomes" id="UP001497382"/>
    </source>
</evidence>
<comment type="caution">
    <text evidence="1">The sequence shown here is derived from an EMBL/GenBank/DDBJ whole genome shotgun (WGS) entry which is preliminary data.</text>
</comment>
<keyword evidence="2" id="KW-1185">Reference proteome</keyword>
<name>A0AAV1ZUA6_9ARAC</name>
<proteinExistence type="predicted"/>
<gene>
    <name evidence="1" type="ORF">LARSCL_LOCUS8054</name>
</gene>
<dbReference type="EMBL" id="CAXIEN010000084">
    <property type="protein sequence ID" value="CAL1275408.1"/>
    <property type="molecule type" value="Genomic_DNA"/>
</dbReference>
<evidence type="ECO:0000313" key="1">
    <source>
        <dbReference type="EMBL" id="CAL1275408.1"/>
    </source>
</evidence>
<accession>A0AAV1ZUA6</accession>
<organism evidence="1 2">
    <name type="scientific">Larinioides sclopetarius</name>
    <dbReference type="NCBI Taxonomy" id="280406"/>
    <lineage>
        <taxon>Eukaryota</taxon>
        <taxon>Metazoa</taxon>
        <taxon>Ecdysozoa</taxon>
        <taxon>Arthropoda</taxon>
        <taxon>Chelicerata</taxon>
        <taxon>Arachnida</taxon>
        <taxon>Araneae</taxon>
        <taxon>Araneomorphae</taxon>
        <taxon>Entelegynae</taxon>
        <taxon>Araneoidea</taxon>
        <taxon>Araneidae</taxon>
        <taxon>Larinioides</taxon>
    </lineage>
</organism>
<reference evidence="1 2" key="1">
    <citation type="submission" date="2024-04" db="EMBL/GenBank/DDBJ databases">
        <authorList>
            <person name="Rising A."/>
            <person name="Reimegard J."/>
            <person name="Sonavane S."/>
            <person name="Akerstrom W."/>
            <person name="Nylinder S."/>
            <person name="Hedman E."/>
            <person name="Kallberg Y."/>
        </authorList>
    </citation>
    <scope>NUCLEOTIDE SEQUENCE [LARGE SCALE GENOMIC DNA]</scope>
</reference>